<gene>
    <name evidence="3" type="ORF">A2786_01335</name>
</gene>
<evidence type="ECO:0000313" key="4">
    <source>
        <dbReference type="Proteomes" id="UP000179233"/>
    </source>
</evidence>
<name>A0A1G1VRV3_9BACT</name>
<feature type="coiled-coil region" evidence="1">
    <location>
        <begin position="4"/>
        <end position="31"/>
    </location>
</feature>
<dbReference type="AlphaFoldDB" id="A0A1G1VRV3"/>
<sequence length="242" mass="27983">MSRLEEARARIAAQEHAAQEAREKWEQEEELRKRDFESLKPELERIELEFWRAHVPVQLTDLYSEVRRTIEEKEGFQMDEVIRFYYGEYSLHHEVVRYSSGKQENRWDKMYGLRDDAVGLWREGKLAQIPLRSVSLEYIHSKRAGDSETVNRIHFEVGQDDKATWTVGDGKKYFFDPERGIHGNFDRDGHGKCGTSNSDIDLLAELMIPFINGRQYHYGIDHSPGPKDRAGDDGSSGGPGGH</sequence>
<evidence type="ECO:0000256" key="2">
    <source>
        <dbReference type="SAM" id="MobiDB-lite"/>
    </source>
</evidence>
<evidence type="ECO:0000313" key="3">
    <source>
        <dbReference type="EMBL" id="OGY18145.1"/>
    </source>
</evidence>
<accession>A0A1G1VRV3</accession>
<protein>
    <submittedName>
        <fullName evidence="3">Uncharacterized protein</fullName>
    </submittedName>
</protein>
<comment type="caution">
    <text evidence="3">The sequence shown here is derived from an EMBL/GenBank/DDBJ whole genome shotgun (WGS) entry which is preliminary data.</text>
</comment>
<organism evidence="3 4">
    <name type="scientific">Candidatus Chisholmbacteria bacterium RIFCSPHIGHO2_01_FULL_52_32</name>
    <dbReference type="NCBI Taxonomy" id="1797591"/>
    <lineage>
        <taxon>Bacteria</taxon>
        <taxon>Candidatus Chisholmiibacteriota</taxon>
    </lineage>
</organism>
<dbReference type="Proteomes" id="UP000179233">
    <property type="component" value="Unassembled WGS sequence"/>
</dbReference>
<dbReference type="EMBL" id="MHCJ01000003">
    <property type="protein sequence ID" value="OGY18145.1"/>
    <property type="molecule type" value="Genomic_DNA"/>
</dbReference>
<keyword evidence="1" id="KW-0175">Coiled coil</keyword>
<evidence type="ECO:0000256" key="1">
    <source>
        <dbReference type="SAM" id="Coils"/>
    </source>
</evidence>
<proteinExistence type="predicted"/>
<feature type="region of interest" description="Disordered" evidence="2">
    <location>
        <begin position="219"/>
        <end position="242"/>
    </location>
</feature>
<reference evidence="3 4" key="1">
    <citation type="journal article" date="2016" name="Nat. Commun.">
        <title>Thousands of microbial genomes shed light on interconnected biogeochemical processes in an aquifer system.</title>
        <authorList>
            <person name="Anantharaman K."/>
            <person name="Brown C.T."/>
            <person name="Hug L.A."/>
            <person name="Sharon I."/>
            <person name="Castelle C.J."/>
            <person name="Probst A.J."/>
            <person name="Thomas B.C."/>
            <person name="Singh A."/>
            <person name="Wilkins M.J."/>
            <person name="Karaoz U."/>
            <person name="Brodie E.L."/>
            <person name="Williams K.H."/>
            <person name="Hubbard S.S."/>
            <person name="Banfield J.F."/>
        </authorList>
    </citation>
    <scope>NUCLEOTIDE SEQUENCE [LARGE SCALE GENOMIC DNA]</scope>
</reference>